<evidence type="ECO:0000256" key="3">
    <source>
        <dbReference type="ARBA" id="ARBA00023136"/>
    </source>
</evidence>
<dbReference type="Pfam" id="PF04145">
    <property type="entry name" value="Ctr"/>
    <property type="match status" value="1"/>
</dbReference>
<name>A0A9P8EE47_AURME</name>
<comment type="similarity">
    <text evidence="4">Belongs to the copper transporter (Ctr) (TC 1.A.56) family. SLC31A subfamily.</text>
</comment>
<reference evidence="5" key="1">
    <citation type="journal article" date="2021" name="J Fungi (Basel)">
        <title>Virulence traits and population genomics of the black yeast Aureobasidium melanogenum.</title>
        <authorList>
            <person name="Cernosa A."/>
            <person name="Sun X."/>
            <person name="Gostincar C."/>
            <person name="Fang C."/>
            <person name="Gunde-Cimerman N."/>
            <person name="Song Z."/>
        </authorList>
    </citation>
    <scope>NUCLEOTIDE SEQUENCE</scope>
    <source>
        <strain evidence="5">EXF-9911</strain>
    </source>
</reference>
<evidence type="ECO:0000313" key="6">
    <source>
        <dbReference type="Proteomes" id="UP000779574"/>
    </source>
</evidence>
<dbReference type="EMBL" id="JAHFXF010000397">
    <property type="protein sequence ID" value="KAG9688565.1"/>
    <property type="molecule type" value="Genomic_DNA"/>
</dbReference>
<reference evidence="5" key="2">
    <citation type="submission" date="2021-08" db="EMBL/GenBank/DDBJ databases">
        <authorList>
            <person name="Gostincar C."/>
            <person name="Sun X."/>
            <person name="Song Z."/>
            <person name="Gunde-Cimerman N."/>
        </authorList>
    </citation>
    <scope>NUCLEOTIDE SEQUENCE</scope>
    <source>
        <strain evidence="5">EXF-9911</strain>
    </source>
</reference>
<dbReference type="Proteomes" id="UP000779574">
    <property type="component" value="Unassembled WGS sequence"/>
</dbReference>
<keyword evidence="4" id="KW-0187">Copper transport</keyword>
<keyword evidence="2 4" id="KW-1133">Transmembrane helix</keyword>
<organism evidence="5 6">
    <name type="scientific">Aureobasidium melanogenum</name>
    <name type="common">Aureobasidium pullulans var. melanogenum</name>
    <dbReference type="NCBI Taxonomy" id="46634"/>
    <lineage>
        <taxon>Eukaryota</taxon>
        <taxon>Fungi</taxon>
        <taxon>Dikarya</taxon>
        <taxon>Ascomycota</taxon>
        <taxon>Pezizomycotina</taxon>
        <taxon>Dothideomycetes</taxon>
        <taxon>Dothideomycetidae</taxon>
        <taxon>Dothideales</taxon>
        <taxon>Saccotheciaceae</taxon>
        <taxon>Aureobasidium</taxon>
    </lineage>
</organism>
<feature type="non-terminal residue" evidence="5">
    <location>
        <position position="211"/>
    </location>
</feature>
<keyword evidence="4" id="KW-0813">Transport</keyword>
<protein>
    <recommendedName>
        <fullName evidence="4">Copper transport protein</fullName>
    </recommendedName>
</protein>
<evidence type="ECO:0000256" key="2">
    <source>
        <dbReference type="ARBA" id="ARBA00022989"/>
    </source>
</evidence>
<accession>A0A9P8EE47</accession>
<evidence type="ECO:0000256" key="1">
    <source>
        <dbReference type="ARBA" id="ARBA00022692"/>
    </source>
</evidence>
<sequence>MNMSHMSSSTMAMSSTTSAAASTGMSDMSSMSGMGSMSMVFTTVHNTPLYSKAWTPTSTGAYAGTCIFLIVLAIISRLLQAWRHTLEQKFHDKAMKRRYVVVRGEQEGEHSLDESEAAKEISEKQAILTSRGLDEKVRVITATSRSKETTPWRITTELPRACVYTLQAGLGYLLMLAVMTLNVGYFLSVLAGLFVGELAIGRYASVVDDHH</sequence>
<evidence type="ECO:0000313" key="5">
    <source>
        <dbReference type="EMBL" id="KAG9688565.1"/>
    </source>
</evidence>
<dbReference type="AlphaFoldDB" id="A0A9P8EE47"/>
<dbReference type="PANTHER" id="PTHR12483">
    <property type="entry name" value="SOLUTE CARRIER FAMILY 31 COPPER TRANSPORTERS"/>
    <property type="match status" value="1"/>
</dbReference>
<feature type="transmembrane region" description="Helical" evidence="4">
    <location>
        <begin position="170"/>
        <end position="195"/>
    </location>
</feature>
<dbReference type="PANTHER" id="PTHR12483:SF120">
    <property type="entry name" value="HIGH-AFFINITY COPPER TRANSPORTER CTRA2"/>
    <property type="match status" value="1"/>
</dbReference>
<keyword evidence="3 4" id="KW-0472">Membrane</keyword>
<gene>
    <name evidence="5" type="ORF">KCU76_g9527</name>
</gene>
<proteinExistence type="inferred from homology"/>
<keyword evidence="4" id="KW-0406">Ion transport</keyword>
<dbReference type="GO" id="GO:0005886">
    <property type="term" value="C:plasma membrane"/>
    <property type="evidence" value="ECO:0007669"/>
    <property type="project" value="TreeGrafter"/>
</dbReference>
<feature type="transmembrane region" description="Helical" evidence="4">
    <location>
        <begin position="61"/>
        <end position="79"/>
    </location>
</feature>
<keyword evidence="1 4" id="KW-0812">Transmembrane</keyword>
<evidence type="ECO:0000256" key="4">
    <source>
        <dbReference type="RuleBase" id="RU367022"/>
    </source>
</evidence>
<comment type="caution">
    <text evidence="5">The sequence shown here is derived from an EMBL/GenBank/DDBJ whole genome shotgun (WGS) entry which is preliminary data.</text>
</comment>
<comment type="subcellular location">
    <subcellularLocation>
        <location evidence="4">Membrane</location>
        <topology evidence="4">Multi-pass membrane protein</topology>
    </subcellularLocation>
</comment>
<dbReference type="InterPro" id="IPR007274">
    <property type="entry name" value="Cop_transporter"/>
</dbReference>
<dbReference type="GO" id="GO:0005375">
    <property type="term" value="F:copper ion transmembrane transporter activity"/>
    <property type="evidence" value="ECO:0007669"/>
    <property type="project" value="UniProtKB-UniRule"/>
</dbReference>
<keyword evidence="4" id="KW-0186">Copper</keyword>